<organism evidence="2 3">
    <name type="scientific">Amycolatopsis rubida</name>
    <dbReference type="NCBI Taxonomy" id="112413"/>
    <lineage>
        <taxon>Bacteria</taxon>
        <taxon>Bacillati</taxon>
        <taxon>Actinomycetota</taxon>
        <taxon>Actinomycetes</taxon>
        <taxon>Pseudonocardiales</taxon>
        <taxon>Pseudonocardiaceae</taxon>
        <taxon>Amycolatopsis</taxon>
    </lineage>
</organism>
<dbReference type="Proteomes" id="UP000199137">
    <property type="component" value="Unassembled WGS sequence"/>
</dbReference>
<name>A0A1I5DXV1_9PSEU</name>
<protein>
    <submittedName>
        <fullName evidence="2">Uncharacterized protein</fullName>
    </submittedName>
</protein>
<feature type="region of interest" description="Disordered" evidence="1">
    <location>
        <begin position="18"/>
        <end position="41"/>
    </location>
</feature>
<feature type="compositionally biased region" description="Basic and acidic residues" evidence="1">
    <location>
        <begin position="32"/>
        <end position="41"/>
    </location>
</feature>
<evidence type="ECO:0000256" key="1">
    <source>
        <dbReference type="SAM" id="MobiDB-lite"/>
    </source>
</evidence>
<evidence type="ECO:0000313" key="2">
    <source>
        <dbReference type="EMBL" id="SFO04078.1"/>
    </source>
</evidence>
<dbReference type="STRING" id="112413.SAMN05421854_101404"/>
<evidence type="ECO:0000313" key="3">
    <source>
        <dbReference type="Proteomes" id="UP000199137"/>
    </source>
</evidence>
<proteinExistence type="predicted"/>
<reference evidence="2 3" key="1">
    <citation type="submission" date="2016-10" db="EMBL/GenBank/DDBJ databases">
        <authorList>
            <person name="de Groot N.N."/>
        </authorList>
    </citation>
    <scope>NUCLEOTIDE SEQUENCE [LARGE SCALE GENOMIC DNA]</scope>
    <source>
        <strain evidence="2 3">DSM 44637</strain>
    </source>
</reference>
<sequence length="41" mass="4229">MDLDAMFTGDLVLGVPSSESLYAPKMPGDADGNDKGDHCAS</sequence>
<dbReference type="AlphaFoldDB" id="A0A1I5DXV1"/>
<accession>A0A1I5DXV1</accession>
<gene>
    <name evidence="2" type="ORF">SAMN05421854_101404</name>
</gene>
<dbReference type="EMBL" id="FOWC01000001">
    <property type="protein sequence ID" value="SFO04078.1"/>
    <property type="molecule type" value="Genomic_DNA"/>
</dbReference>
<dbReference type="RefSeq" id="WP_267903761.1">
    <property type="nucleotide sequence ID" value="NZ_FOWC01000001.1"/>
</dbReference>